<comment type="caution">
    <text evidence="3">The sequence shown here is derived from an EMBL/GenBank/DDBJ whole genome shotgun (WGS) entry which is preliminary data.</text>
</comment>
<comment type="similarity">
    <text evidence="1">Belongs to the short-chain dehydrogenases/reductases (SDR) family.</text>
</comment>
<feature type="domain" description="Ketoreductase" evidence="2">
    <location>
        <begin position="7"/>
        <end position="179"/>
    </location>
</feature>
<dbReference type="InterPro" id="IPR002347">
    <property type="entry name" value="SDR_fam"/>
</dbReference>
<evidence type="ECO:0000256" key="1">
    <source>
        <dbReference type="ARBA" id="ARBA00006484"/>
    </source>
</evidence>
<proteinExistence type="inferred from homology"/>
<dbReference type="PANTHER" id="PTHR42760">
    <property type="entry name" value="SHORT-CHAIN DEHYDROGENASES/REDUCTASES FAMILY MEMBER"/>
    <property type="match status" value="1"/>
</dbReference>
<gene>
    <name evidence="3" type="primary">fabG_6</name>
    <name evidence="3" type="ORF">Pla123a_40380</name>
</gene>
<dbReference type="SMART" id="SM00822">
    <property type="entry name" value="PKS_KR"/>
    <property type="match status" value="1"/>
</dbReference>
<dbReference type="PRINTS" id="PR00081">
    <property type="entry name" value="GDHRDH"/>
</dbReference>
<dbReference type="Gene3D" id="3.40.50.720">
    <property type="entry name" value="NAD(P)-binding Rossmann-like Domain"/>
    <property type="match status" value="1"/>
</dbReference>
<dbReference type="Proteomes" id="UP000318478">
    <property type="component" value="Unassembled WGS sequence"/>
</dbReference>
<dbReference type="Pfam" id="PF13561">
    <property type="entry name" value="adh_short_C2"/>
    <property type="match status" value="1"/>
</dbReference>
<dbReference type="FunFam" id="3.40.50.720:FF:000084">
    <property type="entry name" value="Short-chain dehydrogenase reductase"/>
    <property type="match status" value="1"/>
</dbReference>
<evidence type="ECO:0000259" key="2">
    <source>
        <dbReference type="SMART" id="SM00822"/>
    </source>
</evidence>
<protein>
    <submittedName>
        <fullName evidence="3">3-oxoacyl-[acyl-carrier-protein] reductase FabG</fullName>
        <ecNumber evidence="3">1.1.1.100</ecNumber>
    </submittedName>
</protein>
<keyword evidence="3" id="KW-0560">Oxidoreductase</keyword>
<evidence type="ECO:0000313" key="4">
    <source>
        <dbReference type="Proteomes" id="UP000318478"/>
    </source>
</evidence>
<evidence type="ECO:0000313" key="3">
    <source>
        <dbReference type="EMBL" id="TWT72739.1"/>
    </source>
</evidence>
<dbReference type="InterPro" id="IPR057326">
    <property type="entry name" value="KR_dom"/>
</dbReference>
<dbReference type="InterPro" id="IPR036291">
    <property type="entry name" value="NAD(P)-bd_dom_sf"/>
</dbReference>
<dbReference type="EC" id="1.1.1.100" evidence="3"/>
<sequence length="258" mass="27600">MPTHDKPVALVTGGSRGIGYGIAQALAARGMSLVINGRRPESDVAEAIHGLSPAETLYCQADVANLDDHARMLDAIRDRFGRLDVLVNNAGVAPDVRADLLDASPESFDRLISINLRGPYFLTQAVAKWMIEQRQQDAERQPTIVNVSSISAVVASTNRGDYCISKAGVGMATQLWAARLGEHGIPVYEVRPGVIRTDMTAGVTDKYDKLISEGLTVEPRWGLPEDIGRAVATLASGGLSYATGNVLYIDGGLTSQRL</sequence>
<dbReference type="SUPFAM" id="SSF51735">
    <property type="entry name" value="NAD(P)-binding Rossmann-fold domains"/>
    <property type="match status" value="1"/>
</dbReference>
<dbReference type="AlphaFoldDB" id="A0A5C5YCR7"/>
<organism evidence="3 4">
    <name type="scientific">Posidoniimonas polymericola</name>
    <dbReference type="NCBI Taxonomy" id="2528002"/>
    <lineage>
        <taxon>Bacteria</taxon>
        <taxon>Pseudomonadati</taxon>
        <taxon>Planctomycetota</taxon>
        <taxon>Planctomycetia</taxon>
        <taxon>Pirellulales</taxon>
        <taxon>Lacipirellulaceae</taxon>
        <taxon>Posidoniimonas</taxon>
    </lineage>
</organism>
<dbReference type="GO" id="GO:0004316">
    <property type="term" value="F:3-oxoacyl-[acyl-carrier-protein] reductase (NADPH) activity"/>
    <property type="evidence" value="ECO:0007669"/>
    <property type="project" value="UniProtKB-EC"/>
</dbReference>
<dbReference type="RefSeq" id="WP_146590295.1">
    <property type="nucleotide sequence ID" value="NZ_SJPO01000011.1"/>
</dbReference>
<dbReference type="PRINTS" id="PR00080">
    <property type="entry name" value="SDRFAMILY"/>
</dbReference>
<name>A0A5C5YCR7_9BACT</name>
<keyword evidence="4" id="KW-1185">Reference proteome</keyword>
<reference evidence="3 4" key="1">
    <citation type="submission" date="2019-02" db="EMBL/GenBank/DDBJ databases">
        <title>Deep-cultivation of Planctomycetes and their phenomic and genomic characterization uncovers novel biology.</title>
        <authorList>
            <person name="Wiegand S."/>
            <person name="Jogler M."/>
            <person name="Boedeker C."/>
            <person name="Pinto D."/>
            <person name="Vollmers J."/>
            <person name="Rivas-Marin E."/>
            <person name="Kohn T."/>
            <person name="Peeters S.H."/>
            <person name="Heuer A."/>
            <person name="Rast P."/>
            <person name="Oberbeckmann S."/>
            <person name="Bunk B."/>
            <person name="Jeske O."/>
            <person name="Meyerdierks A."/>
            <person name="Storesund J.E."/>
            <person name="Kallscheuer N."/>
            <person name="Luecker S."/>
            <person name="Lage O.M."/>
            <person name="Pohl T."/>
            <person name="Merkel B.J."/>
            <person name="Hornburger P."/>
            <person name="Mueller R.-W."/>
            <person name="Bruemmer F."/>
            <person name="Labrenz M."/>
            <person name="Spormann A.M."/>
            <person name="Op Den Camp H."/>
            <person name="Overmann J."/>
            <person name="Amann R."/>
            <person name="Jetten M.S.M."/>
            <person name="Mascher T."/>
            <person name="Medema M.H."/>
            <person name="Devos D.P."/>
            <person name="Kaster A.-K."/>
            <person name="Ovreas L."/>
            <person name="Rohde M."/>
            <person name="Galperin M.Y."/>
            <person name="Jogler C."/>
        </authorList>
    </citation>
    <scope>NUCLEOTIDE SEQUENCE [LARGE SCALE GENOMIC DNA]</scope>
    <source>
        <strain evidence="3 4">Pla123a</strain>
    </source>
</reference>
<dbReference type="EMBL" id="SJPO01000011">
    <property type="protein sequence ID" value="TWT72739.1"/>
    <property type="molecule type" value="Genomic_DNA"/>
</dbReference>
<dbReference type="OrthoDB" id="9803333at2"/>
<accession>A0A5C5YCR7</accession>
<dbReference type="NCBIfam" id="NF009386">
    <property type="entry name" value="PRK12745.1"/>
    <property type="match status" value="1"/>
</dbReference>